<evidence type="ECO:0000256" key="2">
    <source>
        <dbReference type="ARBA" id="ARBA00009272"/>
    </source>
</evidence>
<organism evidence="5 6">
    <name type="scientific">Undibacterium terreum</name>
    <dbReference type="NCBI Taxonomy" id="1224302"/>
    <lineage>
        <taxon>Bacteria</taxon>
        <taxon>Pseudomonadati</taxon>
        <taxon>Pseudomonadota</taxon>
        <taxon>Betaproteobacteria</taxon>
        <taxon>Burkholderiales</taxon>
        <taxon>Oxalobacteraceae</taxon>
        <taxon>Undibacterium</taxon>
    </lineage>
</organism>
<name>A0A916UIM3_9BURK</name>
<keyword evidence="6" id="KW-1185">Reference proteome</keyword>
<dbReference type="GO" id="GO:0005198">
    <property type="term" value="F:structural molecule activity"/>
    <property type="evidence" value="ECO:0007669"/>
    <property type="project" value="InterPro"/>
</dbReference>
<evidence type="ECO:0000313" key="5">
    <source>
        <dbReference type="EMBL" id="GGC74452.1"/>
    </source>
</evidence>
<dbReference type="RefSeq" id="WP_188566113.1">
    <property type="nucleotide sequence ID" value="NZ_BMED01000002.1"/>
</dbReference>
<dbReference type="Proteomes" id="UP000637423">
    <property type="component" value="Unassembled WGS sequence"/>
</dbReference>
<dbReference type="InterPro" id="IPR001624">
    <property type="entry name" value="FliE"/>
</dbReference>
<dbReference type="Pfam" id="PF02049">
    <property type="entry name" value="FliE"/>
    <property type="match status" value="1"/>
</dbReference>
<dbReference type="GO" id="GO:0009425">
    <property type="term" value="C:bacterial-type flagellum basal body"/>
    <property type="evidence" value="ECO:0007669"/>
    <property type="project" value="UniProtKB-SubCell"/>
</dbReference>
<sequence length="117" mass="12402">MGYELASLIHADLASLKNAASDLKGNDVMAAMQIGDANMASAQSGMSFAQSMKDAVNKVDDKEQLAIDKMSEVDSGRSDDLVGAMLSSQEASLSFSMLMQVRNKVMGAVDDLIKLPL</sequence>
<reference evidence="5" key="2">
    <citation type="submission" date="2020-09" db="EMBL/GenBank/DDBJ databases">
        <authorList>
            <person name="Sun Q."/>
            <person name="Zhou Y."/>
        </authorList>
    </citation>
    <scope>NUCLEOTIDE SEQUENCE</scope>
    <source>
        <strain evidence="5">CGMCC 1.10998</strain>
    </source>
</reference>
<dbReference type="GO" id="GO:0003774">
    <property type="term" value="F:cytoskeletal motor activity"/>
    <property type="evidence" value="ECO:0007669"/>
    <property type="project" value="InterPro"/>
</dbReference>
<evidence type="ECO:0000256" key="3">
    <source>
        <dbReference type="ARBA" id="ARBA00023143"/>
    </source>
</evidence>
<dbReference type="PRINTS" id="PR01006">
    <property type="entry name" value="FLGHOOKFLIE"/>
</dbReference>
<dbReference type="GO" id="GO:0071973">
    <property type="term" value="P:bacterial-type flagellum-dependent cell motility"/>
    <property type="evidence" value="ECO:0007669"/>
    <property type="project" value="InterPro"/>
</dbReference>
<protein>
    <recommendedName>
        <fullName evidence="4">Flagellar hook-basal body complex protein FliE</fullName>
    </recommendedName>
</protein>
<dbReference type="PANTHER" id="PTHR34653:SF1">
    <property type="entry name" value="FLAGELLAR HOOK-BASAL BODY COMPLEX PROTEIN FLIE"/>
    <property type="match status" value="1"/>
</dbReference>
<evidence type="ECO:0000256" key="4">
    <source>
        <dbReference type="HAMAP-Rule" id="MF_00724"/>
    </source>
</evidence>
<comment type="similarity">
    <text evidence="2 4">Belongs to the FliE family.</text>
</comment>
<accession>A0A916UIM3</accession>
<keyword evidence="3 4" id="KW-0975">Bacterial flagellum</keyword>
<comment type="caution">
    <text evidence="5">The sequence shown here is derived from an EMBL/GenBank/DDBJ whole genome shotgun (WGS) entry which is preliminary data.</text>
</comment>
<evidence type="ECO:0000313" key="6">
    <source>
        <dbReference type="Proteomes" id="UP000637423"/>
    </source>
</evidence>
<comment type="subcellular location">
    <subcellularLocation>
        <location evidence="1 4">Bacterial flagellum basal body</location>
    </subcellularLocation>
</comment>
<dbReference type="HAMAP" id="MF_00724">
    <property type="entry name" value="FliE"/>
    <property type="match status" value="1"/>
</dbReference>
<dbReference type="AlphaFoldDB" id="A0A916UIM3"/>
<evidence type="ECO:0000256" key="1">
    <source>
        <dbReference type="ARBA" id="ARBA00004117"/>
    </source>
</evidence>
<dbReference type="PANTHER" id="PTHR34653">
    <property type="match status" value="1"/>
</dbReference>
<proteinExistence type="inferred from homology"/>
<reference evidence="5" key="1">
    <citation type="journal article" date="2014" name="Int. J. Syst. Evol. Microbiol.">
        <title>Complete genome sequence of Corynebacterium casei LMG S-19264T (=DSM 44701T), isolated from a smear-ripened cheese.</title>
        <authorList>
            <consortium name="US DOE Joint Genome Institute (JGI-PGF)"/>
            <person name="Walter F."/>
            <person name="Albersmeier A."/>
            <person name="Kalinowski J."/>
            <person name="Ruckert C."/>
        </authorList>
    </citation>
    <scope>NUCLEOTIDE SEQUENCE</scope>
    <source>
        <strain evidence="5">CGMCC 1.10998</strain>
    </source>
</reference>
<gene>
    <name evidence="4" type="primary">fliE</name>
    <name evidence="5" type="ORF">GCM10011396_22120</name>
</gene>
<dbReference type="EMBL" id="BMED01000002">
    <property type="protein sequence ID" value="GGC74452.1"/>
    <property type="molecule type" value="Genomic_DNA"/>
</dbReference>